<dbReference type="EMBL" id="CU469068">
    <property type="protein sequence ID" value="CCA61366.1"/>
    <property type="molecule type" value="Genomic_DNA"/>
</dbReference>
<organism evidence="1 2">
    <name type="scientific">Diadromus pulchellus ascovirus 4a</name>
    <dbReference type="NCBI Taxonomy" id="158683"/>
    <lineage>
        <taxon>Viruses</taxon>
        <taxon>Varidnaviria</taxon>
        <taxon>Bamfordvirae</taxon>
        <taxon>Nucleocytoviricota</taxon>
        <taxon>Megaviricetes</taxon>
        <taxon>Pimascovirales</taxon>
        <taxon>Pimascovirales incertae sedis</taxon>
        <taxon>Ascoviridae</taxon>
        <taxon>Toursvirus</taxon>
        <taxon>Toursvirus dptv1a</taxon>
    </lineage>
</organism>
<dbReference type="KEGG" id="vg:26683554"/>
<dbReference type="GeneID" id="26683554"/>
<proteinExistence type="predicted"/>
<protein>
    <submittedName>
        <fullName evidence="1">Complete DpAV4 genome</fullName>
    </submittedName>
</protein>
<accession>F2NYT8</accession>
<keyword evidence="2" id="KW-1185">Reference proteome</keyword>
<name>F2NYT8_9VIRU</name>
<evidence type="ECO:0000313" key="1">
    <source>
        <dbReference type="EMBL" id="CCA61366.1"/>
    </source>
</evidence>
<dbReference type="Proteomes" id="UP000203898">
    <property type="component" value="Segment"/>
</dbReference>
<sequence length="263" mass="29459">MDAAVLRLEARILGLEMEDEVGEEADVALSEWDLFLNLRRNKDRGDADTIKKLKGMNASAEITATAIEYFKTTISSPVMERHKLKAAVMAVAAVMAHAIHGSAVDETTACDVFKVNKKKYSKAMKFVKIAVMETRGINDTKDSSVMQICKSLGLQDSFDEIRQFIKNQPGNGQLCHHYSSVYSWLIINKQRIPDITSFSRMCDLSPKSLKRTSKPNSSALGAFLRNRVNEMTRDFVERVESAYSVTLPPPPPFRVETILASFF</sequence>
<evidence type="ECO:0000313" key="2">
    <source>
        <dbReference type="Proteomes" id="UP000203898"/>
    </source>
</evidence>
<reference evidence="1 2" key="1">
    <citation type="journal article" date="2009" name="PLoS ONE">
        <title>Symbiotic virus at the evolutionary intersection of three types of large DNA viruses; iridoviruses, ascoviruses, and ichnoviruses.</title>
        <authorList>
            <person name="Bigot Y."/>
            <person name="Renault S."/>
            <person name="Nicolas J."/>
            <person name="Moundras C."/>
            <person name="Demattei M.V."/>
            <person name="Samain S."/>
            <person name="Bideshi D.K."/>
            <person name="Federici B.A."/>
        </authorList>
    </citation>
    <scope>NUCLEOTIDE SEQUENCE [LARGE SCALE GENOMIC DNA]</scope>
</reference>
<dbReference type="RefSeq" id="YP_009639997.1">
    <property type="nucleotide sequence ID" value="NC_011335.1"/>
</dbReference>